<evidence type="ECO:0000256" key="3">
    <source>
        <dbReference type="ARBA" id="ARBA00022786"/>
    </source>
</evidence>
<dbReference type="Proteomes" id="UP001142393">
    <property type="component" value="Unassembled WGS sequence"/>
</dbReference>
<feature type="compositionally biased region" description="Polar residues" evidence="5">
    <location>
        <begin position="1"/>
        <end position="16"/>
    </location>
</feature>
<dbReference type="EMBL" id="JANVFU010000015">
    <property type="protein sequence ID" value="KAJ3740084.1"/>
    <property type="molecule type" value="Genomic_DNA"/>
</dbReference>
<sequence>MNDSQPIETATTSIQMPSGAPDAKTRRYDRQLRLWAASGQAALESARILVIPATATTTSILKNLVLPGLGHFTLMDDKVVNGADAGNNFFLDGFKSIGKFRAQEAVNGLMEMNDGVEGVADVRNIQEVLETDKGWLKTFDVVVAHNVDSVILDDLAALLWPDTYLVVVNSAGFLADFSIHYREHQVIESHAETSPSLRIDQAFPALLQYAMSLPLDTMDITDHAHIPYPVILVRALEEWRREREQGASIRLLLSGPSSGRGVPRTTAERKAFKERIRAMMRKFDEENFEEAEAQAFKCWTPTVIPSEVRELFNLHLSSTSSSTTFSSLVSALSQFSQNNPASPQYTSGLLPLTPSLPDMKSSTEEYVKLQKLFRAQSDKEKQVFKEYLSRAQVDVNDATIDQFLKNSHALKVLKGREWKEINPGAKELLAGKLSTHTKETATHLALAAIRKLRAKSVIPSLEHVSSPNDTAMTDILDKDKLKDLLTAEAKSFLPPGVELPEAEWPVASGEVARAPSADLPTTAAFLGGLVAQEVIKMITKQYIPISAGNAASAANDQLGICVVDLVETWTGIL</sequence>
<comment type="pathway">
    <text evidence="1 4">Protein modification; protein neddylation.</text>
</comment>
<gene>
    <name evidence="7" type="ORF">DFH05DRAFT_1463256</name>
</gene>
<dbReference type="Gene3D" id="3.40.50.720">
    <property type="entry name" value="NAD(P)-binding Rossmann-like Domain"/>
    <property type="match status" value="2"/>
</dbReference>
<dbReference type="PANTHER" id="PTHR10953">
    <property type="entry name" value="UBIQUITIN-ACTIVATING ENZYME E1"/>
    <property type="match status" value="1"/>
</dbReference>
<dbReference type="SUPFAM" id="SSF69572">
    <property type="entry name" value="Activating enzymes of the ubiquitin-like proteins"/>
    <property type="match status" value="1"/>
</dbReference>
<dbReference type="GO" id="GO:0045116">
    <property type="term" value="P:protein neddylation"/>
    <property type="evidence" value="ECO:0007669"/>
    <property type="project" value="UniProtKB-UniRule"/>
</dbReference>
<dbReference type="InterPro" id="IPR035985">
    <property type="entry name" value="Ubiquitin-activating_enz"/>
</dbReference>
<dbReference type="Pfam" id="PF00899">
    <property type="entry name" value="ThiF"/>
    <property type="match status" value="1"/>
</dbReference>
<dbReference type="AlphaFoldDB" id="A0A9W8NSK1"/>
<keyword evidence="8" id="KW-1185">Reference proteome</keyword>
<comment type="caution">
    <text evidence="7">The sequence shown here is derived from an EMBL/GenBank/DDBJ whole genome shotgun (WGS) entry which is preliminary data.</text>
</comment>
<evidence type="ECO:0000256" key="2">
    <source>
        <dbReference type="ARBA" id="ARBA00006868"/>
    </source>
</evidence>
<organism evidence="7 8">
    <name type="scientific">Lentinula detonsa</name>
    <dbReference type="NCBI Taxonomy" id="2804962"/>
    <lineage>
        <taxon>Eukaryota</taxon>
        <taxon>Fungi</taxon>
        <taxon>Dikarya</taxon>
        <taxon>Basidiomycota</taxon>
        <taxon>Agaricomycotina</taxon>
        <taxon>Agaricomycetes</taxon>
        <taxon>Agaricomycetidae</taxon>
        <taxon>Agaricales</taxon>
        <taxon>Marasmiineae</taxon>
        <taxon>Omphalotaceae</taxon>
        <taxon>Lentinula</taxon>
    </lineage>
</organism>
<feature type="domain" description="THIF-type NAD/FAD binding fold" evidence="6">
    <location>
        <begin position="28"/>
        <end position="144"/>
    </location>
</feature>
<dbReference type="GO" id="GO:0005737">
    <property type="term" value="C:cytoplasm"/>
    <property type="evidence" value="ECO:0007669"/>
    <property type="project" value="TreeGrafter"/>
</dbReference>
<dbReference type="PIRSF" id="PIRSF039099">
    <property type="entry name" value="APP-BP1"/>
    <property type="match status" value="1"/>
</dbReference>
<evidence type="ECO:0000256" key="1">
    <source>
        <dbReference type="ARBA" id="ARBA00005032"/>
    </source>
</evidence>
<dbReference type="GO" id="GO:0019781">
    <property type="term" value="F:NEDD8 activating enzyme activity"/>
    <property type="evidence" value="ECO:0007669"/>
    <property type="project" value="UniProtKB-UniRule"/>
</dbReference>
<evidence type="ECO:0000256" key="4">
    <source>
        <dbReference type="PIRNR" id="PIRNR039099"/>
    </source>
</evidence>
<feature type="region of interest" description="Disordered" evidence="5">
    <location>
        <begin position="1"/>
        <end position="23"/>
    </location>
</feature>
<evidence type="ECO:0000313" key="7">
    <source>
        <dbReference type="EMBL" id="KAJ3740084.1"/>
    </source>
</evidence>
<comment type="function">
    <text evidence="4">Regulatory subunit of the dimeric UBA3-ULA1 E1 enzyme.</text>
</comment>
<evidence type="ECO:0000256" key="5">
    <source>
        <dbReference type="SAM" id="MobiDB-lite"/>
    </source>
</evidence>
<evidence type="ECO:0000259" key="6">
    <source>
        <dbReference type="Pfam" id="PF00899"/>
    </source>
</evidence>
<comment type="similarity">
    <text evidence="2 4">Belongs to the ubiquitin-activating E1 family. ULA1 subfamily.</text>
</comment>
<accession>A0A9W8NSK1</accession>
<reference evidence="7 8" key="1">
    <citation type="journal article" date="2023" name="Proc. Natl. Acad. Sci. U.S.A.">
        <title>A global phylogenomic analysis of the shiitake genus Lentinula.</title>
        <authorList>
            <person name="Sierra-Patev S."/>
            <person name="Min B."/>
            <person name="Naranjo-Ortiz M."/>
            <person name="Looney B."/>
            <person name="Konkel Z."/>
            <person name="Slot J.C."/>
            <person name="Sakamoto Y."/>
            <person name="Steenwyk J.L."/>
            <person name="Rokas A."/>
            <person name="Carro J."/>
            <person name="Camarero S."/>
            <person name="Ferreira P."/>
            <person name="Molpeceres G."/>
            <person name="Ruiz-Duenas F.J."/>
            <person name="Serrano A."/>
            <person name="Henrissat B."/>
            <person name="Drula E."/>
            <person name="Hughes K.W."/>
            <person name="Mata J.L."/>
            <person name="Ishikawa N.K."/>
            <person name="Vargas-Isla R."/>
            <person name="Ushijima S."/>
            <person name="Smith C.A."/>
            <person name="Donoghue J."/>
            <person name="Ahrendt S."/>
            <person name="Andreopoulos W."/>
            <person name="He G."/>
            <person name="LaButti K."/>
            <person name="Lipzen A."/>
            <person name="Ng V."/>
            <person name="Riley R."/>
            <person name="Sandor L."/>
            <person name="Barry K."/>
            <person name="Martinez A.T."/>
            <person name="Xiao Y."/>
            <person name="Gibbons J.G."/>
            <person name="Terashima K."/>
            <person name="Grigoriev I.V."/>
            <person name="Hibbett D."/>
        </authorList>
    </citation>
    <scope>NUCLEOTIDE SEQUENCE [LARGE SCALE GENOMIC DNA]</scope>
    <source>
        <strain evidence="7 8">TFB7810</strain>
    </source>
</reference>
<name>A0A9W8NSK1_9AGAR</name>
<keyword evidence="3 4" id="KW-0833">Ubl conjugation pathway</keyword>
<proteinExistence type="inferred from homology"/>
<dbReference type="PANTHER" id="PTHR10953:SF29">
    <property type="entry name" value="NEDD8-ACTIVATING ENZYME E1 REGULATORY SUBUNIT"/>
    <property type="match status" value="1"/>
</dbReference>
<protein>
    <recommendedName>
        <fullName evidence="4">NEDD8-activating enzyme E1 regulatory subunit</fullName>
    </recommendedName>
</protein>
<dbReference type="InterPro" id="IPR000594">
    <property type="entry name" value="ThiF_NAD_FAD-bd"/>
</dbReference>
<dbReference type="InterPro" id="IPR030667">
    <property type="entry name" value="APP-BP1"/>
</dbReference>
<evidence type="ECO:0000313" key="8">
    <source>
        <dbReference type="Proteomes" id="UP001142393"/>
    </source>
</evidence>
<dbReference type="InterPro" id="IPR045886">
    <property type="entry name" value="ThiF/MoeB/HesA"/>
</dbReference>